<feature type="compositionally biased region" description="Low complexity" evidence="4">
    <location>
        <begin position="606"/>
        <end position="619"/>
    </location>
</feature>
<keyword evidence="1" id="KW-0677">Repeat</keyword>
<keyword evidence="2 3" id="KW-0040">ANK repeat</keyword>
<dbReference type="GO" id="GO:0085020">
    <property type="term" value="P:protein K6-linked ubiquitination"/>
    <property type="evidence" value="ECO:0007669"/>
    <property type="project" value="TreeGrafter"/>
</dbReference>
<protein>
    <submittedName>
        <fullName evidence="5">Expressed protein</fullName>
    </submittedName>
</protein>
<dbReference type="Proteomes" id="UP000007431">
    <property type="component" value="Unassembled WGS sequence"/>
</dbReference>
<keyword evidence="6" id="KW-1185">Reference proteome</keyword>
<dbReference type="eggNOG" id="KOG0504">
    <property type="taxonomic scope" value="Eukaryota"/>
</dbReference>
<dbReference type="SMART" id="SM00248">
    <property type="entry name" value="ANK"/>
    <property type="match status" value="5"/>
</dbReference>
<evidence type="ECO:0000256" key="3">
    <source>
        <dbReference type="PROSITE-ProRule" id="PRU00023"/>
    </source>
</evidence>
<dbReference type="PANTHER" id="PTHR24171:SF8">
    <property type="entry name" value="BRCA1-ASSOCIATED RING DOMAIN PROTEIN 1"/>
    <property type="match status" value="1"/>
</dbReference>
<dbReference type="Pfam" id="PF12796">
    <property type="entry name" value="Ank_2"/>
    <property type="match status" value="1"/>
</dbReference>
<feature type="non-terminal residue" evidence="5">
    <location>
        <position position="799"/>
    </location>
</feature>
<gene>
    <name evidence="5" type="ORF">SCHCODRAFT_108706</name>
</gene>
<feature type="compositionally biased region" description="Basic residues" evidence="4">
    <location>
        <begin position="590"/>
        <end position="601"/>
    </location>
</feature>
<dbReference type="GeneID" id="9592696"/>
<dbReference type="InterPro" id="IPR036770">
    <property type="entry name" value="Ankyrin_rpt-contain_sf"/>
</dbReference>
<reference evidence="5 6" key="1">
    <citation type="journal article" date="2010" name="Nat. Biotechnol.">
        <title>Genome sequence of the model mushroom Schizophyllum commune.</title>
        <authorList>
            <person name="Ohm R.A."/>
            <person name="de Jong J.F."/>
            <person name="Lugones L.G."/>
            <person name="Aerts A."/>
            <person name="Kothe E."/>
            <person name="Stajich J.E."/>
            <person name="de Vries R.P."/>
            <person name="Record E."/>
            <person name="Levasseur A."/>
            <person name="Baker S.E."/>
            <person name="Bartholomew K.A."/>
            <person name="Coutinho P.M."/>
            <person name="Erdmann S."/>
            <person name="Fowler T.J."/>
            <person name="Gathman A.C."/>
            <person name="Lombard V."/>
            <person name="Henrissat B."/>
            <person name="Knabe N."/>
            <person name="Kuees U."/>
            <person name="Lilly W.W."/>
            <person name="Lindquist E."/>
            <person name="Lucas S."/>
            <person name="Magnuson J.K."/>
            <person name="Piumi F."/>
            <person name="Raudaskoski M."/>
            <person name="Salamov A."/>
            <person name="Schmutz J."/>
            <person name="Schwarze F.W.M.R."/>
            <person name="vanKuyk P.A."/>
            <person name="Horton J.S."/>
            <person name="Grigoriev I.V."/>
            <person name="Woesten H.A.B."/>
        </authorList>
    </citation>
    <scope>NUCLEOTIDE SEQUENCE [LARGE SCALE GENOMIC DNA]</scope>
    <source>
        <strain evidence="6">H4-8 / FGSC 9210</strain>
    </source>
</reference>
<dbReference type="GO" id="GO:0004842">
    <property type="term" value="F:ubiquitin-protein transferase activity"/>
    <property type="evidence" value="ECO:0007669"/>
    <property type="project" value="TreeGrafter"/>
</dbReference>
<dbReference type="Gene3D" id="1.25.40.20">
    <property type="entry name" value="Ankyrin repeat-containing domain"/>
    <property type="match status" value="2"/>
</dbReference>
<dbReference type="InParanoid" id="D8Q3Y3"/>
<dbReference type="SUPFAM" id="SSF48403">
    <property type="entry name" value="Ankyrin repeat"/>
    <property type="match status" value="2"/>
</dbReference>
<dbReference type="EMBL" id="GL377306">
    <property type="protein sequence ID" value="EFI97136.1"/>
    <property type="molecule type" value="Genomic_DNA"/>
</dbReference>
<evidence type="ECO:0000313" key="5">
    <source>
        <dbReference type="EMBL" id="EFI97136.1"/>
    </source>
</evidence>
<dbReference type="AlphaFoldDB" id="D8Q3Y3"/>
<dbReference type="PANTHER" id="PTHR24171">
    <property type="entry name" value="ANKYRIN REPEAT DOMAIN-CONTAINING PROTEIN 39-RELATED"/>
    <property type="match status" value="1"/>
</dbReference>
<dbReference type="PROSITE" id="PS50088">
    <property type="entry name" value="ANK_REPEAT"/>
    <property type="match status" value="1"/>
</dbReference>
<dbReference type="VEuPathDB" id="FungiDB:SCHCODRAFT_02668239"/>
<feature type="repeat" description="ANK" evidence="3">
    <location>
        <begin position="128"/>
        <end position="160"/>
    </location>
</feature>
<evidence type="ECO:0000256" key="1">
    <source>
        <dbReference type="ARBA" id="ARBA00022737"/>
    </source>
</evidence>
<evidence type="ECO:0000256" key="2">
    <source>
        <dbReference type="ARBA" id="ARBA00023043"/>
    </source>
</evidence>
<dbReference type="InterPro" id="IPR002110">
    <property type="entry name" value="Ankyrin_rpt"/>
</dbReference>
<evidence type="ECO:0000256" key="4">
    <source>
        <dbReference type="SAM" id="MobiDB-lite"/>
    </source>
</evidence>
<dbReference type="OMA" id="RHRWRES"/>
<organism evidence="6">
    <name type="scientific">Schizophyllum commune (strain H4-8 / FGSC 9210)</name>
    <name type="common">Split gill fungus</name>
    <dbReference type="NCBI Taxonomy" id="578458"/>
    <lineage>
        <taxon>Eukaryota</taxon>
        <taxon>Fungi</taxon>
        <taxon>Dikarya</taxon>
        <taxon>Basidiomycota</taxon>
        <taxon>Agaricomycotina</taxon>
        <taxon>Agaricomycetes</taxon>
        <taxon>Agaricomycetidae</taxon>
        <taxon>Agaricales</taxon>
        <taxon>Schizophyllaceae</taxon>
        <taxon>Schizophyllum</taxon>
    </lineage>
</organism>
<dbReference type="OrthoDB" id="539213at2759"/>
<dbReference type="STRING" id="578458.D8Q3Y3"/>
<dbReference type="RefSeq" id="XP_003032039.1">
    <property type="nucleotide sequence ID" value="XM_003031993.1"/>
</dbReference>
<feature type="region of interest" description="Disordered" evidence="4">
    <location>
        <begin position="570"/>
        <end position="637"/>
    </location>
</feature>
<accession>D8Q3Y3</accession>
<dbReference type="HOGENOM" id="CLU_013983_0_0_1"/>
<sequence length="799" mass="87850">MRTLGHYALHTYALAGDLTGVRRALGAGADVNELMEDSRTALVCAIGGEDWHSVDPSSSSFLTSERLQIIELLVSHPDATMFTLNAAQAHLKGATALGLAAWLNMLKVVQILLDASDGAVAVDGRDGHNATPLMYAARDGSLEVCKFLLERGARPDLRDSNHRSCIQFSVGDQPQILWMTEMSLRRQRYQQLQAAMRATTRPHNDHLVASASAFVERNSGPLEPPALAQFVPKCMRRLTDALICAIISSDIPTVMSLLFPDADGLSYSPLLVNQPDHEGWSPIHHCVSSAPSLDILDALYLAGADVSLFTPNEQFSPLHLLALSQELPEDPEILYNFTLHLIRDLRVPLAVTDRLEETPIHVAAEHGTSMTLLSIYLECDPTGSIREMRNARGLTALEVARPEFRSVFGVDMEGRRAASSLSCRTVRPLRSMASSSSVMTVSSSFPLPVTSDDDMFALSTQMLSNLSQLTRPMPKRATRDVDQQRALLGETSRLSRLIIPRLRSRCTDTVRELHELRALFDKVDQSFYAVSRAVAAAMRERGIERRKRNRESEDSQATAVEEDLAQLAMSVKSKSPSPTKGVEGPAKQSKSAKFRAWLRKKVMADRPSTPTTPSRTSSPFPRAASDEGRSSSCSGREPMSCALEACSAVLDAVGRDMHRIVDALAVAQKYIDQASHSTSRAERVVGRCLRRRSELLNQGFSDTDASSIYTPNNLRSWSSQNSLASSKSVLSMQTMSSASSIAETLIEGDDDDDVRVLRRLLFRKVEVGLEGATEELQRVGEWLCIIRDSVRAVKHRTCV</sequence>
<dbReference type="KEGG" id="scm:SCHCO_02668239"/>
<name>D8Q3Y3_SCHCM</name>
<dbReference type="PROSITE" id="PS50297">
    <property type="entry name" value="ANK_REP_REGION"/>
    <property type="match status" value="1"/>
</dbReference>
<proteinExistence type="predicted"/>
<evidence type="ECO:0000313" key="6">
    <source>
        <dbReference type="Proteomes" id="UP000007431"/>
    </source>
</evidence>